<comment type="caution">
    <text evidence="1">The sequence shown here is derived from an EMBL/GenBank/DDBJ whole genome shotgun (WGS) entry which is preliminary data.</text>
</comment>
<gene>
    <name evidence="1" type="ORF">C8J26_3433</name>
</gene>
<proteinExistence type="predicted"/>
<dbReference type="SUPFAM" id="SSF51445">
    <property type="entry name" value="(Trans)glycosidases"/>
    <property type="match status" value="1"/>
</dbReference>
<reference evidence="1 2" key="1">
    <citation type="submission" date="2018-04" db="EMBL/GenBank/DDBJ databases">
        <title>Genomic Encyclopedia of Type Strains, Phase III (KMG-III): the genomes of soil and plant-associated and newly described type strains.</title>
        <authorList>
            <person name="Whitman W."/>
        </authorList>
    </citation>
    <scope>NUCLEOTIDE SEQUENCE [LARGE SCALE GENOMIC DNA]</scope>
    <source>
        <strain evidence="1 2">MA101b</strain>
    </source>
</reference>
<dbReference type="Proteomes" id="UP000244189">
    <property type="component" value="Unassembled WGS sequence"/>
</dbReference>
<organism evidence="1 2">
    <name type="scientific">Sphingomonas aurantiaca</name>
    <dbReference type="NCBI Taxonomy" id="185949"/>
    <lineage>
        <taxon>Bacteria</taxon>
        <taxon>Pseudomonadati</taxon>
        <taxon>Pseudomonadota</taxon>
        <taxon>Alphaproteobacteria</taxon>
        <taxon>Sphingomonadales</taxon>
        <taxon>Sphingomonadaceae</taxon>
        <taxon>Sphingomonas</taxon>
    </lineage>
</organism>
<name>A0A2T5GIF6_9SPHN</name>
<dbReference type="Gene3D" id="3.20.20.80">
    <property type="entry name" value="Glycosidases"/>
    <property type="match status" value="1"/>
</dbReference>
<evidence type="ECO:0000313" key="1">
    <source>
        <dbReference type="EMBL" id="PTQ59106.1"/>
    </source>
</evidence>
<dbReference type="AlphaFoldDB" id="A0A2T5GIF6"/>
<keyword evidence="2" id="KW-1185">Reference proteome</keyword>
<dbReference type="EMBL" id="QAOG01000006">
    <property type="protein sequence ID" value="PTQ59106.1"/>
    <property type="molecule type" value="Genomic_DNA"/>
</dbReference>
<evidence type="ECO:0000313" key="2">
    <source>
        <dbReference type="Proteomes" id="UP000244189"/>
    </source>
</evidence>
<dbReference type="InterPro" id="IPR017853">
    <property type="entry name" value="GH"/>
</dbReference>
<accession>A0A2T5GIF6</accession>
<sequence length="513" mass="55868">MMTGIAARLACGGAAAAMALAVGMGDSRPGNAADAVPAQARPRAATDLGINLFGLETANREQVFSNLILQSGWFVDTGHGWTPMPADRLDRNGWIKTLRKGEVAPRPLVLPPLPFDRVAVRCTYAGQGILTTGGIAETVGRAPGVLDLELRSNAAPDEGAWIRLDQSNPADPLRDIDCREEGRSRSELFNPAFIRSLHGFAAVRFLDWQLTNLNRSVTWNTRTRPESANQTGGDGVAIETMIALANTAHVDPWFLMPYTADATYIAGFAKLVRERLAPDRTVYVELGNEMWNDMFEATRQAAREGIAAGLAPAGDGDTAKSLRYAQKTRAAMRIWTQVYADRPNRLVRVLSVQNVEPAMARLMLADKETARSIDALATAPYIHLDMTGLGVDDVDRMFAALPAQVDATIGYAAQTRALAHDHGKRFVAYEGGQHLVTGDLALARAVQRDPRMEAIYRQYLRAWQARIGDRLMLYASTAPIAPYGAWGLKEYAGQAETEAPKLRAVHAFMAASR</sequence>
<dbReference type="RefSeq" id="WP_107959368.1">
    <property type="nucleotide sequence ID" value="NZ_QAOG01000006.1"/>
</dbReference>
<evidence type="ECO:0008006" key="3">
    <source>
        <dbReference type="Google" id="ProtNLM"/>
    </source>
</evidence>
<protein>
    <recommendedName>
        <fullName evidence="3">Cellulose-binding domain protein</fullName>
    </recommendedName>
</protein>